<organism evidence="2 3">
    <name type="scientific">Sphagnum troendelagicum</name>
    <dbReference type="NCBI Taxonomy" id="128251"/>
    <lineage>
        <taxon>Eukaryota</taxon>
        <taxon>Viridiplantae</taxon>
        <taxon>Streptophyta</taxon>
        <taxon>Embryophyta</taxon>
        <taxon>Bryophyta</taxon>
        <taxon>Sphagnophytina</taxon>
        <taxon>Sphagnopsida</taxon>
        <taxon>Sphagnales</taxon>
        <taxon>Sphagnaceae</taxon>
        <taxon>Sphagnum</taxon>
    </lineage>
</organism>
<evidence type="ECO:0000313" key="3">
    <source>
        <dbReference type="Proteomes" id="UP001497512"/>
    </source>
</evidence>
<feature type="region of interest" description="Disordered" evidence="1">
    <location>
        <begin position="108"/>
        <end position="127"/>
    </location>
</feature>
<name>A0ABP0UNJ1_9BRYO</name>
<sequence length="472" mass="52153">MAKSMMRSLRHTFVAAPSKVAEEATFQVDWSAISPSGLGLVFKELLADLIGAPPLPEVLRERELYKRSWNRTDISSIYLQRHLVGPVETGFLVRGVIFDMPSLIQWSPQERRQSSTPTVSSAASSSSTSGKVDLVERMDVKRRDWASLLDINTTVEAKDDAKAVQHAVSANEIIESLGLKTVVPGLQDRIGAIPVRKQKLKSRMEERQALEEIMGRGDSIRAKYADKIYQKKMLAEARREQEKLGIIPTANPSSPGASARGWQAMPGAPALVRYIEERGLPQALLAWGKKEDLNLLLDQLGNFHFGQIRHVRQGTDASSQGEPISNEVLKRICIDWGLSSKQVMVVIGGGQQSEATLRAVGDSGFFVCRVNNRSIEEEKAGNKDSFIRGVDLENKGSQSQKGLVSWFSRLAEGTLHVDEHSKAGVHISQGDVHFSISDMVELKWVIEDLNGISYRKSTLVTGFQEANQGVKQ</sequence>
<keyword evidence="3" id="KW-1185">Reference proteome</keyword>
<evidence type="ECO:0000256" key="1">
    <source>
        <dbReference type="SAM" id="MobiDB-lite"/>
    </source>
</evidence>
<dbReference type="EMBL" id="OZ019897">
    <property type="protein sequence ID" value="CAK9226094.1"/>
    <property type="molecule type" value="Genomic_DNA"/>
</dbReference>
<gene>
    <name evidence="2" type="ORF">CSSPTR1EN2_LOCUS18067</name>
</gene>
<reference evidence="2" key="1">
    <citation type="submission" date="2024-02" db="EMBL/GenBank/DDBJ databases">
        <authorList>
            <consortium name="ELIXIR-Norway"/>
            <consortium name="Elixir Norway"/>
        </authorList>
    </citation>
    <scope>NUCLEOTIDE SEQUENCE</scope>
</reference>
<accession>A0ABP0UNJ1</accession>
<protein>
    <submittedName>
        <fullName evidence="2">Uncharacterized protein</fullName>
    </submittedName>
</protein>
<proteinExistence type="predicted"/>
<feature type="compositionally biased region" description="Low complexity" evidence="1">
    <location>
        <begin position="114"/>
        <end position="127"/>
    </location>
</feature>
<evidence type="ECO:0000313" key="2">
    <source>
        <dbReference type="EMBL" id="CAK9226094.1"/>
    </source>
</evidence>
<dbReference type="Proteomes" id="UP001497512">
    <property type="component" value="Chromosome 5"/>
</dbReference>